<dbReference type="GO" id="GO:0016757">
    <property type="term" value="F:glycosyltransferase activity"/>
    <property type="evidence" value="ECO:0007669"/>
    <property type="project" value="UniProtKB-KW"/>
</dbReference>
<keyword evidence="1" id="KW-0808">Transferase</keyword>
<dbReference type="PANTHER" id="PTHR46656">
    <property type="entry name" value="PUTATIVE-RELATED"/>
    <property type="match status" value="1"/>
</dbReference>
<feature type="compositionally biased region" description="Basic residues" evidence="2">
    <location>
        <begin position="1091"/>
        <end position="1101"/>
    </location>
</feature>
<evidence type="ECO:0000256" key="1">
    <source>
        <dbReference type="ARBA" id="ARBA00022676"/>
    </source>
</evidence>
<dbReference type="EMBL" id="LSRX01001320">
    <property type="protein sequence ID" value="OLP81036.1"/>
    <property type="molecule type" value="Genomic_DNA"/>
</dbReference>
<dbReference type="Pfam" id="PF00534">
    <property type="entry name" value="Glycos_transf_1"/>
    <property type="match status" value="1"/>
</dbReference>
<gene>
    <name evidence="4" type="ORF">AK812_SmicGene38475</name>
</gene>
<proteinExistence type="predicted"/>
<evidence type="ECO:0000313" key="4">
    <source>
        <dbReference type="EMBL" id="OLP81036.1"/>
    </source>
</evidence>
<dbReference type="OrthoDB" id="409426at2759"/>
<accession>A0A1Q9CDR1</accession>
<keyword evidence="1" id="KW-0328">Glycosyltransferase</keyword>
<dbReference type="Gene3D" id="3.40.50.2000">
    <property type="entry name" value="Glycogen Phosphorylase B"/>
    <property type="match status" value="1"/>
</dbReference>
<reference evidence="4 5" key="1">
    <citation type="submission" date="2016-02" db="EMBL/GenBank/DDBJ databases">
        <title>Genome analysis of coral dinoflagellate symbionts highlights evolutionary adaptations to a symbiotic lifestyle.</title>
        <authorList>
            <person name="Aranda M."/>
            <person name="Li Y."/>
            <person name="Liew Y.J."/>
            <person name="Baumgarten S."/>
            <person name="Simakov O."/>
            <person name="Wilson M."/>
            <person name="Piel J."/>
            <person name="Ashoor H."/>
            <person name="Bougouffa S."/>
            <person name="Bajic V.B."/>
            <person name="Ryu T."/>
            <person name="Ravasi T."/>
            <person name="Bayer T."/>
            <person name="Micklem G."/>
            <person name="Kim H."/>
            <person name="Bhak J."/>
            <person name="Lajeunesse T.C."/>
            <person name="Voolstra C.R."/>
        </authorList>
    </citation>
    <scope>NUCLEOTIDE SEQUENCE [LARGE SCALE GENOMIC DNA]</scope>
    <source>
        <strain evidence="4 5">CCMP2467</strain>
    </source>
</reference>
<dbReference type="PANTHER" id="PTHR46656:SF3">
    <property type="entry name" value="PUTATIVE-RELATED"/>
    <property type="match status" value="1"/>
</dbReference>
<comment type="caution">
    <text evidence="4">The sequence shown here is derived from an EMBL/GenBank/DDBJ whole genome shotgun (WGS) entry which is preliminary data.</text>
</comment>
<protein>
    <recommendedName>
        <fullName evidence="3">Glycosyl transferase family 1 domain-containing protein</fullName>
    </recommendedName>
</protein>
<organism evidence="4 5">
    <name type="scientific">Symbiodinium microadriaticum</name>
    <name type="common">Dinoflagellate</name>
    <name type="synonym">Zooxanthella microadriatica</name>
    <dbReference type="NCBI Taxonomy" id="2951"/>
    <lineage>
        <taxon>Eukaryota</taxon>
        <taxon>Sar</taxon>
        <taxon>Alveolata</taxon>
        <taxon>Dinophyceae</taxon>
        <taxon>Suessiales</taxon>
        <taxon>Symbiodiniaceae</taxon>
        <taxon>Symbiodinium</taxon>
    </lineage>
</organism>
<dbReference type="Gene3D" id="3.90.550.10">
    <property type="entry name" value="Spore Coat Polysaccharide Biosynthesis Protein SpsA, Chain A"/>
    <property type="match status" value="1"/>
</dbReference>
<evidence type="ECO:0000259" key="3">
    <source>
        <dbReference type="Pfam" id="PF00534"/>
    </source>
</evidence>
<dbReference type="InterPro" id="IPR029044">
    <property type="entry name" value="Nucleotide-diphossugar_trans"/>
</dbReference>
<evidence type="ECO:0000313" key="5">
    <source>
        <dbReference type="Proteomes" id="UP000186817"/>
    </source>
</evidence>
<feature type="region of interest" description="Disordered" evidence="2">
    <location>
        <begin position="1087"/>
        <end position="1107"/>
    </location>
</feature>
<feature type="domain" description="Glycosyl transferase family 1" evidence="3">
    <location>
        <begin position="1143"/>
        <end position="1203"/>
    </location>
</feature>
<sequence>MPGPPQPALESHGRWMEVTRPVPLLGSLVCILALLSLQSLQLLQLGVPPAEPAVETAMESPQSSKPACLLTISAFNNYGFVSAFLKRVEALHPEMRYVWAVADNHKPLGWASGPNGEREELHLQLLRDFPSRWQLATLDQLQPYMPFSYAEIAFRYNMQCFNTAIKPAAIKFMFQKLGCHKVLYVDNDIWIMQPLTAVIEALDRYRFVVTPHVTQPVPLDGYHQDERTIMLAGQFNFGFLAASKSGRTYDILDWWLERLRYYGHAAPWKGEDFDQKWGQYIASFLQQEEYLVLRDPRYNIAYWNLHYRGAHLRMENGTVWYDSQPVVFMHFSGMSDLLKYNLDYISPHQNRYRMSDFPILREIVLKYLTMLNEENATFWRKLPYGFSRFDDGTLIPDVIRNYFSHVLDPGESYRNDVHLFKDLVAYDEPFGTQPRQDGKLTLLDWMLQDAHHLIVEQRGPHKVSELAWQIYLGRPDLKSLFLEPFGKDRAKLVGWYIEWGVKENSLQAWKRRIRQEAQKTSEPLQGGVNVYGWFHGIFGVAQSSRLLLKALNAVQADTTAIALPADYEHHRMIDMKTSRAAQHRINLFVANADSTPMLRELFAHSQWSIYYSIGYWAWELEKFPSEWMVHLRLFNEVWTPSEFVTTSITSSPLYRNFSQKTKIVTMNTGCEVDSEDYLATRPRFDFPTGALVFLVMFDFQSSFHRKNPLATVEAFKKAFGRRSSRDVLLVIKCLLPSGSLDFSQELEELRAAASDGNMRIMTDTLTLQDEGENLPTEEGANTSSGIPASPSSARRARATPDDAESVGKASNRSGKSGKADDKLDEGDDFDEEGRAYSEAVFPTLDDVDDSTIDMSECVQKVLEGLRGDAFSVARDIDIGLQRLLLPDGIDHLIEQIRSQAFPLQSEEASELFCQCQMLTGPLAKQQGEPMLSYIARRKRLWSTFRELDPDIRLSEPMRANLLVELSGLSRQEQLMMKTAARAHTVEEYARVLVQHHSVVHMKDRYGYGDDDVDFNQGTVPEEELEYDAYAAALSSGNADGDEWIDDEKVAMQLNAYAAVFSELEEDEIGEKFAEAVQLAYTATNTLSQAKGKSKGKDKGKKGGNSNLTMADRKAKLADLPVEVVIPALDQFRETVDGDCHHPELGNCVRFADTVSDFEEQRSLLASVDVLVSLHRSEGYGLALLEMLMLGKPVIATAYSGNMDFMSWLPESFRFLLIPHGYVQVNTSGQFQRIYTSDQRWADPDVRQAASAMSKLAADRGLLDKCRQVVGPLFREQFGFQKVGNRMQARLEAIDAQLVSSPSGPTAPAR</sequence>
<dbReference type="SUPFAM" id="SSF53448">
    <property type="entry name" value="Nucleotide-diphospho-sugar transferases"/>
    <property type="match status" value="1"/>
</dbReference>
<dbReference type="InterPro" id="IPR001296">
    <property type="entry name" value="Glyco_trans_1"/>
</dbReference>
<dbReference type="SUPFAM" id="SSF53756">
    <property type="entry name" value="UDP-Glycosyltransferase/glycogen phosphorylase"/>
    <property type="match status" value="2"/>
</dbReference>
<dbReference type="Proteomes" id="UP000186817">
    <property type="component" value="Unassembled WGS sequence"/>
</dbReference>
<evidence type="ECO:0000256" key="2">
    <source>
        <dbReference type="SAM" id="MobiDB-lite"/>
    </source>
</evidence>
<name>A0A1Q9CDR1_SYMMI</name>
<feature type="region of interest" description="Disordered" evidence="2">
    <location>
        <begin position="768"/>
        <end position="829"/>
    </location>
</feature>
<keyword evidence="5" id="KW-1185">Reference proteome</keyword>